<accession>A0A1E3Q607</accession>
<evidence type="ECO:0000313" key="2">
    <source>
        <dbReference type="EMBL" id="ODQ73008.1"/>
    </source>
</evidence>
<name>A0A1E3Q607_LIPST</name>
<feature type="compositionally biased region" description="Low complexity" evidence="1">
    <location>
        <begin position="9"/>
        <end position="33"/>
    </location>
</feature>
<keyword evidence="3" id="KW-1185">Reference proteome</keyword>
<dbReference type="EMBL" id="KV454294">
    <property type="protein sequence ID" value="ODQ73008.1"/>
    <property type="molecule type" value="Genomic_DNA"/>
</dbReference>
<evidence type="ECO:0000313" key="3">
    <source>
        <dbReference type="Proteomes" id="UP000094385"/>
    </source>
</evidence>
<feature type="region of interest" description="Disordered" evidence="1">
    <location>
        <begin position="153"/>
        <end position="172"/>
    </location>
</feature>
<gene>
    <name evidence="2" type="ORF">LIPSTDRAFT_3360</name>
</gene>
<reference evidence="2 3" key="1">
    <citation type="journal article" date="2016" name="Proc. Natl. Acad. Sci. U.S.A.">
        <title>Comparative genomics of biotechnologically important yeasts.</title>
        <authorList>
            <person name="Riley R."/>
            <person name="Haridas S."/>
            <person name="Wolfe K.H."/>
            <person name="Lopes M.R."/>
            <person name="Hittinger C.T."/>
            <person name="Goeker M."/>
            <person name="Salamov A.A."/>
            <person name="Wisecaver J.H."/>
            <person name="Long T.M."/>
            <person name="Calvey C.H."/>
            <person name="Aerts A.L."/>
            <person name="Barry K.W."/>
            <person name="Choi C."/>
            <person name="Clum A."/>
            <person name="Coughlan A.Y."/>
            <person name="Deshpande S."/>
            <person name="Douglass A.P."/>
            <person name="Hanson S.J."/>
            <person name="Klenk H.-P."/>
            <person name="LaButti K.M."/>
            <person name="Lapidus A."/>
            <person name="Lindquist E.A."/>
            <person name="Lipzen A.M."/>
            <person name="Meier-Kolthoff J.P."/>
            <person name="Ohm R.A."/>
            <person name="Otillar R.P."/>
            <person name="Pangilinan J.L."/>
            <person name="Peng Y."/>
            <person name="Rokas A."/>
            <person name="Rosa C.A."/>
            <person name="Scheuner C."/>
            <person name="Sibirny A.A."/>
            <person name="Slot J.C."/>
            <person name="Stielow J.B."/>
            <person name="Sun H."/>
            <person name="Kurtzman C.P."/>
            <person name="Blackwell M."/>
            <person name="Grigoriev I.V."/>
            <person name="Jeffries T.W."/>
        </authorList>
    </citation>
    <scope>NUCLEOTIDE SEQUENCE [LARGE SCALE GENOMIC DNA]</scope>
    <source>
        <strain evidence="2 3">NRRL Y-11557</strain>
    </source>
</reference>
<feature type="region of interest" description="Disordered" evidence="1">
    <location>
        <begin position="183"/>
        <end position="206"/>
    </location>
</feature>
<evidence type="ECO:0000256" key="1">
    <source>
        <dbReference type="SAM" id="MobiDB-lite"/>
    </source>
</evidence>
<dbReference type="AlphaFoldDB" id="A0A1E3Q607"/>
<feature type="compositionally biased region" description="Low complexity" evidence="1">
    <location>
        <begin position="57"/>
        <end position="67"/>
    </location>
</feature>
<protein>
    <submittedName>
        <fullName evidence="2">Uncharacterized protein</fullName>
    </submittedName>
</protein>
<dbReference type="OrthoDB" id="10541207at2759"/>
<sequence length="244" mass="26606">MASVTCRRSSSSSISSGSPVCYTRSSSFSTYSTPGPLDESLYGPPSPFSFARPSTMSLPVSPSTSRPSSPPSPSIPRKSSIPRRESASASLSAFARLSLGRRPSVAERAEMVELTRLICSEGNFDSQNSEEISRVVRQILDFSAIRTERGNRFHDRRRRSASQAVGSGTDDLPVGFKNGWGWRLGGSNERSSSRERNQSRSTSRIQTARRRNARCCCASGSCGSERGRYGALRCRQRSLSPTSM</sequence>
<proteinExistence type="predicted"/>
<dbReference type="Proteomes" id="UP000094385">
    <property type="component" value="Unassembled WGS sequence"/>
</dbReference>
<organism evidence="2 3">
    <name type="scientific">Lipomyces starkeyi NRRL Y-11557</name>
    <dbReference type="NCBI Taxonomy" id="675824"/>
    <lineage>
        <taxon>Eukaryota</taxon>
        <taxon>Fungi</taxon>
        <taxon>Dikarya</taxon>
        <taxon>Ascomycota</taxon>
        <taxon>Saccharomycotina</taxon>
        <taxon>Lipomycetes</taxon>
        <taxon>Lipomycetales</taxon>
        <taxon>Lipomycetaceae</taxon>
        <taxon>Lipomyces</taxon>
    </lineage>
</organism>
<feature type="region of interest" description="Disordered" evidence="1">
    <location>
        <begin position="1"/>
        <end position="86"/>
    </location>
</feature>